<evidence type="ECO:0008006" key="3">
    <source>
        <dbReference type="Google" id="ProtNLM"/>
    </source>
</evidence>
<dbReference type="GO" id="GO:0043565">
    <property type="term" value="F:sequence-specific DNA binding"/>
    <property type="evidence" value="ECO:0007669"/>
    <property type="project" value="InterPro"/>
</dbReference>
<dbReference type="AlphaFoldDB" id="X1HSN5"/>
<evidence type="ECO:0000313" key="1">
    <source>
        <dbReference type="EMBL" id="GAH60060.1"/>
    </source>
</evidence>
<evidence type="ECO:0000313" key="2">
    <source>
        <dbReference type="EMBL" id="GAI27625.1"/>
    </source>
</evidence>
<gene>
    <name evidence="1" type="ORF">S03H2_30973</name>
    <name evidence="2" type="ORF">S06H3_32222</name>
</gene>
<comment type="caution">
    <text evidence="1">The sequence shown here is derived from an EMBL/GenBank/DDBJ whole genome shotgun (WGS) entry which is preliminary data.</text>
</comment>
<accession>X1HSN5</accession>
<sequence length="47" mass="5268">MVVHRRKHSKELKMEIVEAVLSGKSPIVLGKEYDIAHNMYTSGKGSI</sequence>
<dbReference type="InterPro" id="IPR010921">
    <property type="entry name" value="Trp_repressor/repl_initiator"/>
</dbReference>
<name>X1HSN5_9ZZZZ</name>
<organism evidence="1">
    <name type="scientific">marine sediment metagenome</name>
    <dbReference type="NCBI Taxonomy" id="412755"/>
    <lineage>
        <taxon>unclassified sequences</taxon>
        <taxon>metagenomes</taxon>
        <taxon>ecological metagenomes</taxon>
    </lineage>
</organism>
<reference evidence="1" key="1">
    <citation type="journal article" date="2014" name="Front. Microbiol.">
        <title>High frequency of phylogenetically diverse reductive dehalogenase-homologous genes in deep subseafloor sedimentary metagenomes.</title>
        <authorList>
            <person name="Kawai M."/>
            <person name="Futagami T."/>
            <person name="Toyoda A."/>
            <person name="Takaki Y."/>
            <person name="Nishi S."/>
            <person name="Hori S."/>
            <person name="Arai W."/>
            <person name="Tsubouchi T."/>
            <person name="Morono Y."/>
            <person name="Uchiyama I."/>
            <person name="Ito T."/>
            <person name="Fujiyama A."/>
            <person name="Inagaki F."/>
            <person name="Takami H."/>
        </authorList>
    </citation>
    <scope>NUCLEOTIDE SEQUENCE</scope>
    <source>
        <strain evidence="1">Expedition CK06-06</strain>
    </source>
</reference>
<dbReference type="EMBL" id="BARU01018761">
    <property type="protein sequence ID" value="GAH60060.1"/>
    <property type="molecule type" value="Genomic_DNA"/>
</dbReference>
<proteinExistence type="predicted"/>
<dbReference type="EMBL" id="BARV01019141">
    <property type="protein sequence ID" value="GAI27625.1"/>
    <property type="molecule type" value="Genomic_DNA"/>
</dbReference>
<dbReference type="SUPFAM" id="SSF48295">
    <property type="entry name" value="TrpR-like"/>
    <property type="match status" value="1"/>
</dbReference>
<protein>
    <recommendedName>
        <fullName evidence="3">HTH psq-type domain-containing protein</fullName>
    </recommendedName>
</protein>